<dbReference type="InterPro" id="IPR029058">
    <property type="entry name" value="AB_hydrolase_fold"/>
</dbReference>
<dbReference type="Gene3D" id="3.40.50.1820">
    <property type="entry name" value="alpha/beta hydrolase"/>
    <property type="match status" value="1"/>
</dbReference>
<evidence type="ECO:0000313" key="2">
    <source>
        <dbReference type="EMBL" id="GEP59746.1"/>
    </source>
</evidence>
<keyword evidence="3" id="KW-1185">Reference proteome</keyword>
<evidence type="ECO:0000313" key="3">
    <source>
        <dbReference type="Proteomes" id="UP000321058"/>
    </source>
</evidence>
<sequence length="238" mass="26038">MKRTYLCLPGAWMGAWSWQFVLERLSAAGHDARALPFRGVGERAAELSPELDNDVFVADTLATLEEDDLRDIVLVGHSFGSLIASLVTDRMPERIGHLVIVDGGIAQDGQSIFGRIPAAIVAKRQKLVQVVNGTEVLPFAPVGSLIIDDPELAAWTHRQLTPHPVACYTKPIRLSNPAGNGRPMTYIACTKPRYPVSAGMHEKVQAMPHIRYRPIEAGHNCIISAPDLVAKELLEVPR</sequence>
<protein>
    <submittedName>
        <fullName evidence="2">Esterase</fullName>
    </submittedName>
</protein>
<dbReference type="OrthoDB" id="9814966at2"/>
<comment type="caution">
    <text evidence="2">The sequence shown here is derived from an EMBL/GenBank/DDBJ whole genome shotgun (WGS) entry which is preliminary data.</text>
</comment>
<dbReference type="SUPFAM" id="SSF53474">
    <property type="entry name" value="alpha/beta-Hydrolases"/>
    <property type="match status" value="1"/>
</dbReference>
<proteinExistence type="predicted"/>
<gene>
    <name evidence="2" type="ORF">RSO01_69120</name>
</gene>
<dbReference type="Proteomes" id="UP000321058">
    <property type="component" value="Unassembled WGS sequence"/>
</dbReference>
<name>A0A512NLB9_9HYPH</name>
<dbReference type="PANTHER" id="PTHR37017">
    <property type="entry name" value="AB HYDROLASE-1 DOMAIN-CONTAINING PROTEIN-RELATED"/>
    <property type="match status" value="1"/>
</dbReference>
<dbReference type="AlphaFoldDB" id="A0A512NLB9"/>
<evidence type="ECO:0000259" key="1">
    <source>
        <dbReference type="Pfam" id="PF12697"/>
    </source>
</evidence>
<dbReference type="Pfam" id="PF12697">
    <property type="entry name" value="Abhydrolase_6"/>
    <property type="match status" value="1"/>
</dbReference>
<dbReference type="PANTHER" id="PTHR37017:SF11">
    <property type="entry name" value="ESTERASE_LIPASE_THIOESTERASE DOMAIN-CONTAINING PROTEIN"/>
    <property type="match status" value="1"/>
</dbReference>
<dbReference type="RefSeq" id="WP_147155133.1">
    <property type="nucleotide sequence ID" value="NZ_BKAJ01000139.1"/>
</dbReference>
<dbReference type="InterPro" id="IPR052897">
    <property type="entry name" value="Sec-Metab_Biosynth_Hydrolase"/>
</dbReference>
<dbReference type="InterPro" id="IPR000073">
    <property type="entry name" value="AB_hydrolase_1"/>
</dbReference>
<dbReference type="EMBL" id="BKAJ01000139">
    <property type="protein sequence ID" value="GEP59746.1"/>
    <property type="molecule type" value="Genomic_DNA"/>
</dbReference>
<accession>A0A512NLB9</accession>
<feature type="domain" description="AB hydrolase-1" evidence="1">
    <location>
        <begin position="6"/>
        <end position="231"/>
    </location>
</feature>
<organism evidence="2 3">
    <name type="scientific">Reyranella soli</name>
    <dbReference type="NCBI Taxonomy" id="1230389"/>
    <lineage>
        <taxon>Bacteria</taxon>
        <taxon>Pseudomonadati</taxon>
        <taxon>Pseudomonadota</taxon>
        <taxon>Alphaproteobacteria</taxon>
        <taxon>Hyphomicrobiales</taxon>
        <taxon>Reyranellaceae</taxon>
        <taxon>Reyranella</taxon>
    </lineage>
</organism>
<reference evidence="2 3" key="1">
    <citation type="submission" date="2019-07" db="EMBL/GenBank/DDBJ databases">
        <title>Whole genome shotgun sequence of Reyranella soli NBRC 108950.</title>
        <authorList>
            <person name="Hosoyama A."/>
            <person name="Uohara A."/>
            <person name="Ohji S."/>
            <person name="Ichikawa N."/>
        </authorList>
    </citation>
    <scope>NUCLEOTIDE SEQUENCE [LARGE SCALE GENOMIC DNA]</scope>
    <source>
        <strain evidence="2 3">NBRC 108950</strain>
    </source>
</reference>